<dbReference type="RefSeq" id="WP_316702261.1">
    <property type="nucleotide sequence ID" value="NZ_CP136336.1"/>
</dbReference>
<evidence type="ECO:0000256" key="9">
    <source>
        <dbReference type="ARBA" id="ARBA00025772"/>
    </source>
</evidence>
<evidence type="ECO:0000256" key="3">
    <source>
        <dbReference type="ARBA" id="ARBA00022475"/>
    </source>
</evidence>
<dbReference type="SUPFAM" id="SSF54523">
    <property type="entry name" value="Pili subunits"/>
    <property type="match status" value="1"/>
</dbReference>
<comment type="subcellular location">
    <subcellularLocation>
        <location evidence="1">Cell inner membrane</location>
        <topology evidence="1">Single-pass membrane protein</topology>
    </subcellularLocation>
</comment>
<keyword evidence="4" id="KW-0488">Methylation</keyword>
<keyword evidence="6" id="KW-0812">Transmembrane</keyword>
<comment type="similarity">
    <text evidence="9">Belongs to the GSP H family.</text>
</comment>
<organism evidence="12 13">
    <name type="scientific">Piscinibacter gummiphilus</name>
    <dbReference type="NCBI Taxonomy" id="946333"/>
    <lineage>
        <taxon>Bacteria</taxon>
        <taxon>Pseudomonadati</taxon>
        <taxon>Pseudomonadota</taxon>
        <taxon>Betaproteobacteria</taxon>
        <taxon>Burkholderiales</taxon>
        <taxon>Sphaerotilaceae</taxon>
        <taxon>Piscinibacter</taxon>
    </lineage>
</organism>
<evidence type="ECO:0000256" key="1">
    <source>
        <dbReference type="ARBA" id="ARBA00004377"/>
    </source>
</evidence>
<dbReference type="Proteomes" id="UP001303946">
    <property type="component" value="Chromosome"/>
</dbReference>
<evidence type="ECO:0000256" key="6">
    <source>
        <dbReference type="ARBA" id="ARBA00022692"/>
    </source>
</evidence>
<dbReference type="NCBIfam" id="TIGR02532">
    <property type="entry name" value="IV_pilin_GFxxxE"/>
    <property type="match status" value="1"/>
</dbReference>
<evidence type="ECO:0000259" key="11">
    <source>
        <dbReference type="Pfam" id="PF12019"/>
    </source>
</evidence>
<dbReference type="InterPro" id="IPR022346">
    <property type="entry name" value="T2SS_GspH"/>
</dbReference>
<dbReference type="Gene3D" id="3.55.40.10">
    <property type="entry name" value="minor pseudopilin epsh domain"/>
    <property type="match status" value="1"/>
</dbReference>
<evidence type="ECO:0000256" key="5">
    <source>
        <dbReference type="ARBA" id="ARBA00022519"/>
    </source>
</evidence>
<evidence type="ECO:0000256" key="7">
    <source>
        <dbReference type="ARBA" id="ARBA00022989"/>
    </source>
</evidence>
<accession>A0ABZ0CWF6</accession>
<evidence type="ECO:0000256" key="4">
    <source>
        <dbReference type="ARBA" id="ARBA00022481"/>
    </source>
</evidence>
<evidence type="ECO:0000256" key="8">
    <source>
        <dbReference type="ARBA" id="ARBA00023136"/>
    </source>
</evidence>
<name>A0ABZ0CWF6_9BURK</name>
<evidence type="ECO:0000313" key="13">
    <source>
        <dbReference type="Proteomes" id="UP001303946"/>
    </source>
</evidence>
<feature type="domain" description="General secretion pathway GspH" evidence="11">
    <location>
        <begin position="46"/>
        <end position="183"/>
    </location>
</feature>
<keyword evidence="5" id="KW-0997">Cell inner membrane</keyword>
<evidence type="ECO:0000313" key="12">
    <source>
        <dbReference type="EMBL" id="WOB09304.1"/>
    </source>
</evidence>
<proteinExistence type="inferred from homology"/>
<keyword evidence="3" id="KW-1003">Cell membrane</keyword>
<gene>
    <name evidence="12" type="ORF">RXV79_04410</name>
</gene>
<evidence type="ECO:0000256" key="10">
    <source>
        <dbReference type="ARBA" id="ARBA00030775"/>
    </source>
</evidence>
<dbReference type="Pfam" id="PF07963">
    <property type="entry name" value="N_methyl"/>
    <property type="match status" value="1"/>
</dbReference>
<dbReference type="InterPro" id="IPR045584">
    <property type="entry name" value="Pilin-like"/>
</dbReference>
<dbReference type="EMBL" id="CP136336">
    <property type="protein sequence ID" value="WOB09304.1"/>
    <property type="molecule type" value="Genomic_DNA"/>
</dbReference>
<dbReference type="InterPro" id="IPR012902">
    <property type="entry name" value="N_methyl_site"/>
</dbReference>
<evidence type="ECO:0000256" key="2">
    <source>
        <dbReference type="ARBA" id="ARBA00021549"/>
    </source>
</evidence>
<sequence>MASKARSNGVTLIELVITLALFGLLFSLALPSLSTWIRNNHIRSTAEIVQSALRTAQQEAVRRNRTVVFFLTYATPMVGAPAGFGGRNWVVQYVPTAIDMPVAPEPVVQTGRMSEVGSNNVVALATNSLGNVTAICFNSSGRMTTATAATTGVPNGDCNAAVTTFNISQATGTTDRPLRVIVDIGGRVRMCDPNRPSTAPEGC</sequence>
<keyword evidence="7" id="KW-1133">Transmembrane helix</keyword>
<keyword evidence="13" id="KW-1185">Reference proteome</keyword>
<dbReference type="Pfam" id="PF12019">
    <property type="entry name" value="GspH"/>
    <property type="match status" value="1"/>
</dbReference>
<keyword evidence="8" id="KW-0472">Membrane</keyword>
<protein>
    <recommendedName>
        <fullName evidence="2">Type II secretion system protein H</fullName>
    </recommendedName>
    <alternativeName>
        <fullName evidence="10">General secretion pathway protein H</fullName>
    </alternativeName>
</protein>
<reference evidence="12 13" key="1">
    <citation type="submission" date="2023-10" db="EMBL/GenBank/DDBJ databases">
        <title>Bacteria for the degradation of biodegradable plastic PBAT(Polybutylene adipate terephthalate).</title>
        <authorList>
            <person name="Weon H.-Y."/>
            <person name="Yeon J."/>
        </authorList>
    </citation>
    <scope>NUCLEOTIDE SEQUENCE [LARGE SCALE GENOMIC DNA]</scope>
    <source>
        <strain evidence="12 13">SBD 7-3</strain>
    </source>
</reference>